<sequence length="77" mass="8680">MKWNMGRSREHPIGACSTWNIRRETPAPWPKEIFQGQYVGVGMPSAHRSTIGMERAMRTQMLASKVAESAAYREGEA</sequence>
<dbReference type="Proteomes" id="UP000569018">
    <property type="component" value="Unassembled WGS sequence"/>
</dbReference>
<evidence type="ECO:0000313" key="2">
    <source>
        <dbReference type="Proteomes" id="UP000569018"/>
    </source>
</evidence>
<gene>
    <name evidence="1" type="ORF">HKBW3S47_00506</name>
</gene>
<organism evidence="1 2">
    <name type="scientific">Candidatus Hakubella thermalkaliphila</name>
    <dbReference type="NCBI Taxonomy" id="2754717"/>
    <lineage>
        <taxon>Bacteria</taxon>
        <taxon>Bacillati</taxon>
        <taxon>Actinomycetota</taxon>
        <taxon>Actinomycetota incertae sedis</taxon>
        <taxon>Candidatus Hakubellales</taxon>
        <taxon>Candidatus Hakubellaceae</taxon>
        <taxon>Candidatus Hakubella</taxon>
    </lineage>
</organism>
<evidence type="ECO:0000313" key="1">
    <source>
        <dbReference type="EMBL" id="GFP38805.1"/>
    </source>
</evidence>
<reference evidence="1 2" key="1">
    <citation type="journal article" date="2020" name="Front. Microbiol.">
        <title>Single-cell genomics of novel Actinobacteria with the Wood-Ljungdahl pathway discovered in a serpentinizing system.</title>
        <authorList>
            <person name="Merino N."/>
            <person name="Kawai M."/>
            <person name="Boyd E.S."/>
            <person name="Colman D.R."/>
            <person name="McGlynn S.E."/>
            <person name="Nealson K.H."/>
            <person name="Kurokawa K."/>
            <person name="Hongoh Y."/>
        </authorList>
    </citation>
    <scope>NUCLEOTIDE SEQUENCE [LARGE SCALE GENOMIC DNA]</scope>
    <source>
        <strain evidence="1 2">S47</strain>
    </source>
</reference>
<protein>
    <submittedName>
        <fullName evidence="1">Uncharacterized protein</fullName>
    </submittedName>
</protein>
<name>A0A6V8Q218_9ACTN</name>
<proteinExistence type="predicted"/>
<dbReference type="EMBL" id="BLSD01000016">
    <property type="protein sequence ID" value="GFP38805.1"/>
    <property type="molecule type" value="Genomic_DNA"/>
</dbReference>
<accession>A0A6V8Q218</accession>
<comment type="caution">
    <text evidence="1">The sequence shown here is derived from an EMBL/GenBank/DDBJ whole genome shotgun (WGS) entry which is preliminary data.</text>
</comment>
<dbReference type="AlphaFoldDB" id="A0A6V8Q218"/>